<keyword evidence="1" id="KW-0472">Membrane</keyword>
<reference evidence="2" key="1">
    <citation type="journal article" date="2023" name="G3 (Bethesda)">
        <title>A reference genome for the long-term kleptoplast-retaining sea slug Elysia crispata morphotype clarki.</title>
        <authorList>
            <person name="Eastman K.E."/>
            <person name="Pendleton A.L."/>
            <person name="Shaikh M.A."/>
            <person name="Suttiyut T."/>
            <person name="Ogas R."/>
            <person name="Tomko P."/>
            <person name="Gavelis G."/>
            <person name="Widhalm J.R."/>
            <person name="Wisecaver J.H."/>
        </authorList>
    </citation>
    <scope>NUCLEOTIDE SEQUENCE</scope>
    <source>
        <strain evidence="2">ECLA1</strain>
    </source>
</reference>
<feature type="transmembrane region" description="Helical" evidence="1">
    <location>
        <begin position="114"/>
        <end position="136"/>
    </location>
</feature>
<dbReference type="Proteomes" id="UP001283361">
    <property type="component" value="Unassembled WGS sequence"/>
</dbReference>
<dbReference type="EMBL" id="JAWDGP010003892">
    <property type="protein sequence ID" value="KAK3769649.1"/>
    <property type="molecule type" value="Genomic_DNA"/>
</dbReference>
<feature type="transmembrane region" description="Helical" evidence="1">
    <location>
        <begin position="73"/>
        <end position="94"/>
    </location>
</feature>
<sequence length="168" mass="17962">MFTEAPPPEDTSGTGTSPAAIVPVLSEELFHVLHVAIGVTGVFLVGSIAIPVNVANISVFWIMGLSDLSNLKFFVLSTVDFVTSTLILLTPFMSPPLNNMKGSLGSTFSTVIELFASPFLYAVLACGAWITAIITVERCLCVLLPLKGEAANFTIDQYNQLGSPYIYL</sequence>
<dbReference type="AlphaFoldDB" id="A0AAE1DGB8"/>
<evidence type="ECO:0000256" key="1">
    <source>
        <dbReference type="SAM" id="Phobius"/>
    </source>
</evidence>
<proteinExistence type="predicted"/>
<dbReference type="SUPFAM" id="SSF81321">
    <property type="entry name" value="Family A G protein-coupled receptor-like"/>
    <property type="match status" value="1"/>
</dbReference>
<keyword evidence="3" id="KW-1185">Reference proteome</keyword>
<evidence type="ECO:0000313" key="3">
    <source>
        <dbReference type="Proteomes" id="UP001283361"/>
    </source>
</evidence>
<gene>
    <name evidence="2" type="ORF">RRG08_004901</name>
</gene>
<keyword evidence="1" id="KW-0812">Transmembrane</keyword>
<comment type="caution">
    <text evidence="2">The sequence shown here is derived from an EMBL/GenBank/DDBJ whole genome shotgun (WGS) entry which is preliminary data.</text>
</comment>
<accession>A0AAE1DGB8</accession>
<evidence type="ECO:0000313" key="2">
    <source>
        <dbReference type="EMBL" id="KAK3769649.1"/>
    </source>
</evidence>
<dbReference type="Gene3D" id="1.20.1070.10">
    <property type="entry name" value="Rhodopsin 7-helix transmembrane proteins"/>
    <property type="match status" value="1"/>
</dbReference>
<name>A0AAE1DGB8_9GAST</name>
<feature type="transmembrane region" description="Helical" evidence="1">
    <location>
        <begin position="32"/>
        <end position="61"/>
    </location>
</feature>
<organism evidence="2 3">
    <name type="scientific">Elysia crispata</name>
    <name type="common">lettuce slug</name>
    <dbReference type="NCBI Taxonomy" id="231223"/>
    <lineage>
        <taxon>Eukaryota</taxon>
        <taxon>Metazoa</taxon>
        <taxon>Spiralia</taxon>
        <taxon>Lophotrochozoa</taxon>
        <taxon>Mollusca</taxon>
        <taxon>Gastropoda</taxon>
        <taxon>Heterobranchia</taxon>
        <taxon>Euthyneura</taxon>
        <taxon>Panpulmonata</taxon>
        <taxon>Sacoglossa</taxon>
        <taxon>Placobranchoidea</taxon>
        <taxon>Plakobranchidae</taxon>
        <taxon>Elysia</taxon>
    </lineage>
</organism>
<keyword evidence="1" id="KW-1133">Transmembrane helix</keyword>
<protein>
    <submittedName>
        <fullName evidence="2">Uncharacterized protein</fullName>
    </submittedName>
</protein>